<sequence length="342" mass="36210">MPGAMARRSTQVILLLCLAGLALAEDKPKGQQTASDASLSSVLSSAAGKSSTSACAQQCFQQAKTLGFERVAGDSLACFMPYKGKRLSTYDCCDKAELLLGVMGPMANCMCCPEFAKAMLDAVPYAKLGTTAQGYLEKLNLCRVPILGQASCAAAASTPVTLPKERAAVATASAPAPAVGTKQTEQLQPRPLIAAFNLTGLYPFVGFDSRFDPGVMGAQGRAAVDAGQISQITVVGASPLYNDYITGFVMWIERETPRYNTPKLPQLPPLPDKYKEDVAWVASLRRGPYPDLIKHRPEEYSPQRTDPLQNGQISSLPPGPAFSGRLSQLSKPPSAPAPPGGK</sequence>
<proteinExistence type="predicted"/>
<gene>
    <name evidence="3" type="ORF">OEZ85_010106</name>
</gene>
<evidence type="ECO:0000256" key="1">
    <source>
        <dbReference type="SAM" id="MobiDB-lite"/>
    </source>
</evidence>
<feature type="compositionally biased region" description="Polar residues" evidence="1">
    <location>
        <begin position="302"/>
        <end position="315"/>
    </location>
</feature>
<name>A0ABY8TLA9_TETOB</name>
<feature type="compositionally biased region" description="Basic and acidic residues" evidence="1">
    <location>
        <begin position="292"/>
        <end position="301"/>
    </location>
</feature>
<feature type="compositionally biased region" description="Pro residues" evidence="1">
    <location>
        <begin position="333"/>
        <end position="342"/>
    </location>
</feature>
<feature type="signal peptide" evidence="2">
    <location>
        <begin position="1"/>
        <end position="24"/>
    </location>
</feature>
<evidence type="ECO:0000313" key="3">
    <source>
        <dbReference type="EMBL" id="WIA09892.1"/>
    </source>
</evidence>
<keyword evidence="2" id="KW-0732">Signal</keyword>
<feature type="region of interest" description="Disordered" evidence="1">
    <location>
        <begin position="291"/>
        <end position="342"/>
    </location>
</feature>
<dbReference type="EMBL" id="CP126209">
    <property type="protein sequence ID" value="WIA09892.1"/>
    <property type="molecule type" value="Genomic_DNA"/>
</dbReference>
<organism evidence="3 4">
    <name type="scientific">Tetradesmus obliquus</name>
    <name type="common">Green alga</name>
    <name type="synonym">Acutodesmus obliquus</name>
    <dbReference type="NCBI Taxonomy" id="3088"/>
    <lineage>
        <taxon>Eukaryota</taxon>
        <taxon>Viridiplantae</taxon>
        <taxon>Chlorophyta</taxon>
        <taxon>core chlorophytes</taxon>
        <taxon>Chlorophyceae</taxon>
        <taxon>CS clade</taxon>
        <taxon>Sphaeropleales</taxon>
        <taxon>Scenedesmaceae</taxon>
        <taxon>Tetradesmus</taxon>
    </lineage>
</organism>
<evidence type="ECO:0000256" key="2">
    <source>
        <dbReference type="SAM" id="SignalP"/>
    </source>
</evidence>
<dbReference type="Proteomes" id="UP001244341">
    <property type="component" value="Chromosome 2b"/>
</dbReference>
<protein>
    <submittedName>
        <fullName evidence="3">Uncharacterized protein</fullName>
    </submittedName>
</protein>
<feature type="chain" id="PRO_5045426841" evidence="2">
    <location>
        <begin position="25"/>
        <end position="342"/>
    </location>
</feature>
<keyword evidence="4" id="KW-1185">Reference proteome</keyword>
<accession>A0ABY8TLA9</accession>
<reference evidence="3 4" key="1">
    <citation type="submission" date="2023-05" db="EMBL/GenBank/DDBJ databases">
        <title>A 100% complete, gapless, phased diploid assembly of the Scenedesmus obliquus UTEX 3031 genome.</title>
        <authorList>
            <person name="Biondi T.C."/>
            <person name="Hanschen E.R."/>
            <person name="Kwon T."/>
            <person name="Eng W."/>
            <person name="Kruse C.P.S."/>
            <person name="Koehler S.I."/>
            <person name="Kunde Y."/>
            <person name="Gleasner C.D."/>
            <person name="You Mak K.T."/>
            <person name="Polle J."/>
            <person name="Hovde B.T."/>
            <person name="Starkenburg S.R."/>
        </authorList>
    </citation>
    <scope>NUCLEOTIDE SEQUENCE [LARGE SCALE GENOMIC DNA]</scope>
    <source>
        <strain evidence="3 4">DOE0152z</strain>
    </source>
</reference>
<evidence type="ECO:0000313" key="4">
    <source>
        <dbReference type="Proteomes" id="UP001244341"/>
    </source>
</evidence>